<evidence type="ECO:0000313" key="2">
    <source>
        <dbReference type="EMBL" id="KAG8230963.1"/>
    </source>
</evidence>
<name>A0A8K0KAT4_LADFU</name>
<reference evidence="2" key="2">
    <citation type="submission" date="2017-10" db="EMBL/GenBank/DDBJ databases">
        <title>Ladona fulva Genome sequencing and assembly.</title>
        <authorList>
            <person name="Murali S."/>
            <person name="Richards S."/>
            <person name="Bandaranaike D."/>
            <person name="Bellair M."/>
            <person name="Blankenburg K."/>
            <person name="Chao H."/>
            <person name="Dinh H."/>
            <person name="Doddapaneni H."/>
            <person name="Dugan-Rocha S."/>
            <person name="Elkadiri S."/>
            <person name="Gnanaolivu R."/>
            <person name="Hernandez B."/>
            <person name="Skinner E."/>
            <person name="Javaid M."/>
            <person name="Lee S."/>
            <person name="Li M."/>
            <person name="Ming W."/>
            <person name="Munidasa M."/>
            <person name="Muniz J."/>
            <person name="Nguyen L."/>
            <person name="Hughes D."/>
            <person name="Osuji N."/>
            <person name="Pu L.-L."/>
            <person name="Puazo M."/>
            <person name="Qu C."/>
            <person name="Quiroz J."/>
            <person name="Raj R."/>
            <person name="Weissenberger G."/>
            <person name="Xin Y."/>
            <person name="Zou X."/>
            <person name="Han Y."/>
            <person name="Worley K."/>
            <person name="Muzny D."/>
            <person name="Gibbs R."/>
        </authorList>
    </citation>
    <scope>NUCLEOTIDE SEQUENCE</scope>
    <source>
        <strain evidence="2">Sampled in the wild</strain>
    </source>
</reference>
<dbReference type="AlphaFoldDB" id="A0A8K0KAT4"/>
<dbReference type="EMBL" id="KZ308520">
    <property type="protein sequence ID" value="KAG8230963.1"/>
    <property type="molecule type" value="Genomic_DNA"/>
</dbReference>
<dbReference type="Proteomes" id="UP000792457">
    <property type="component" value="Unassembled WGS sequence"/>
</dbReference>
<evidence type="ECO:0000313" key="3">
    <source>
        <dbReference type="Proteomes" id="UP000792457"/>
    </source>
</evidence>
<dbReference type="PANTHER" id="PTHR19446">
    <property type="entry name" value="REVERSE TRANSCRIPTASES"/>
    <property type="match status" value="1"/>
</dbReference>
<dbReference type="OrthoDB" id="426210at2759"/>
<evidence type="ECO:0000259" key="1">
    <source>
        <dbReference type="Pfam" id="PF00078"/>
    </source>
</evidence>
<sequence length="145" mass="16683">MWPVPGRRDIHTPPRAIPNWKKTDWEAANIIPLFKSSDRSSVKSYRPISVLPILAMVCERIILKRISDFTSPYVSQVQHGFLPGCLCLTDLSSLQYHAVETFQSNSQLDVCYVDFAKAFDSLDHSLLLYKLQNRYGIHVWMSSMH</sequence>
<comment type="caution">
    <text evidence="2">The sequence shown here is derived from an EMBL/GenBank/DDBJ whole genome shotgun (WGS) entry which is preliminary data.</text>
</comment>
<gene>
    <name evidence="2" type="ORF">J437_LFUL003921</name>
</gene>
<proteinExistence type="predicted"/>
<reference evidence="2" key="1">
    <citation type="submission" date="2013-04" db="EMBL/GenBank/DDBJ databases">
        <authorList>
            <person name="Qu J."/>
            <person name="Murali S.C."/>
            <person name="Bandaranaike D."/>
            <person name="Bellair M."/>
            <person name="Blankenburg K."/>
            <person name="Chao H."/>
            <person name="Dinh H."/>
            <person name="Doddapaneni H."/>
            <person name="Downs B."/>
            <person name="Dugan-Rocha S."/>
            <person name="Elkadiri S."/>
            <person name="Gnanaolivu R.D."/>
            <person name="Hernandez B."/>
            <person name="Javaid M."/>
            <person name="Jayaseelan J.C."/>
            <person name="Lee S."/>
            <person name="Li M."/>
            <person name="Ming W."/>
            <person name="Munidasa M."/>
            <person name="Muniz J."/>
            <person name="Nguyen L."/>
            <person name="Ongeri F."/>
            <person name="Osuji N."/>
            <person name="Pu L.-L."/>
            <person name="Puazo M."/>
            <person name="Qu C."/>
            <person name="Quiroz J."/>
            <person name="Raj R."/>
            <person name="Weissenberger G."/>
            <person name="Xin Y."/>
            <person name="Zou X."/>
            <person name="Han Y."/>
            <person name="Richards S."/>
            <person name="Worley K."/>
            <person name="Muzny D."/>
            <person name="Gibbs R."/>
        </authorList>
    </citation>
    <scope>NUCLEOTIDE SEQUENCE</scope>
    <source>
        <strain evidence="2">Sampled in the wild</strain>
    </source>
</reference>
<dbReference type="SUPFAM" id="SSF56672">
    <property type="entry name" value="DNA/RNA polymerases"/>
    <property type="match status" value="1"/>
</dbReference>
<dbReference type="InterPro" id="IPR000477">
    <property type="entry name" value="RT_dom"/>
</dbReference>
<dbReference type="Pfam" id="PF00078">
    <property type="entry name" value="RVT_1"/>
    <property type="match status" value="1"/>
</dbReference>
<dbReference type="GO" id="GO:0071897">
    <property type="term" value="P:DNA biosynthetic process"/>
    <property type="evidence" value="ECO:0007669"/>
    <property type="project" value="UniProtKB-ARBA"/>
</dbReference>
<feature type="domain" description="Reverse transcriptase" evidence="1">
    <location>
        <begin position="42"/>
        <end position="133"/>
    </location>
</feature>
<accession>A0A8K0KAT4</accession>
<organism evidence="2 3">
    <name type="scientific">Ladona fulva</name>
    <name type="common">Scarce chaser dragonfly</name>
    <name type="synonym">Libellula fulva</name>
    <dbReference type="NCBI Taxonomy" id="123851"/>
    <lineage>
        <taxon>Eukaryota</taxon>
        <taxon>Metazoa</taxon>
        <taxon>Ecdysozoa</taxon>
        <taxon>Arthropoda</taxon>
        <taxon>Hexapoda</taxon>
        <taxon>Insecta</taxon>
        <taxon>Pterygota</taxon>
        <taxon>Palaeoptera</taxon>
        <taxon>Odonata</taxon>
        <taxon>Epiprocta</taxon>
        <taxon>Anisoptera</taxon>
        <taxon>Libelluloidea</taxon>
        <taxon>Libellulidae</taxon>
        <taxon>Ladona</taxon>
    </lineage>
</organism>
<keyword evidence="3" id="KW-1185">Reference proteome</keyword>
<dbReference type="InterPro" id="IPR043502">
    <property type="entry name" value="DNA/RNA_pol_sf"/>
</dbReference>
<protein>
    <recommendedName>
        <fullName evidence="1">Reverse transcriptase domain-containing protein</fullName>
    </recommendedName>
</protein>